<dbReference type="InterPro" id="IPR050194">
    <property type="entry name" value="Glycosyltransferase_grp1"/>
</dbReference>
<dbReference type="RefSeq" id="WP_094494371.1">
    <property type="nucleotide sequence ID" value="NZ_NHPD01000012.1"/>
</dbReference>
<evidence type="ECO:0000313" key="3">
    <source>
        <dbReference type="Proteomes" id="UP000216925"/>
    </source>
</evidence>
<dbReference type="GO" id="GO:0016757">
    <property type="term" value="F:glycosyltransferase activity"/>
    <property type="evidence" value="ECO:0007669"/>
    <property type="project" value="TreeGrafter"/>
</dbReference>
<dbReference type="Gene3D" id="3.40.50.2000">
    <property type="entry name" value="Glycogen Phosphorylase B"/>
    <property type="match status" value="2"/>
</dbReference>
<dbReference type="PANTHER" id="PTHR45947:SF3">
    <property type="entry name" value="SULFOQUINOVOSYL TRANSFERASE SQD2"/>
    <property type="match status" value="1"/>
</dbReference>
<dbReference type="EMBL" id="NHPD01000012">
    <property type="protein sequence ID" value="OYR75652.1"/>
    <property type="molecule type" value="Genomic_DNA"/>
</dbReference>
<sequence>MKREVRVLHLITRYLDGGAEKTTSKQINSLMDSKEKYEIHLGFGVEYDREQVNHIKDQGVSTVCFRLIRHFNIVSNLLAILSVSIYLSNNEIDIVHTHSTEAGYIGRIAGWISGTDVVIHEVHGDPVTDDRNTLFNSFLIELERICARVTDKIITKSKIIRDTYLNRGIGHPEQYELIYHGVDLEKFDNVSPHRSLLDSGVTLLYVGRIEDGKGIFDMLKAYESVYLEANVEVQLLIVGTGDLIDAVRTHVRQHELEGVRVLGYREDIPQIMAASDILVLPSYREGTPRVITEALASDLTVISTDIAGIPEQVDTDSDHILIEPGDIDELCESIIKTINKKARGDLQSNSTELEKFSSTQSENKLIELYNKLITDGLEQ</sequence>
<dbReference type="PANTHER" id="PTHR45947">
    <property type="entry name" value="SULFOQUINOVOSYL TRANSFERASE SQD2"/>
    <property type="match status" value="1"/>
</dbReference>
<organism evidence="2 3">
    <name type="scientific">Halorubrum ezzemoulense</name>
    <name type="common">Halorubrum chaoviator</name>
    <dbReference type="NCBI Taxonomy" id="337243"/>
    <lineage>
        <taxon>Archaea</taxon>
        <taxon>Methanobacteriati</taxon>
        <taxon>Methanobacteriota</taxon>
        <taxon>Stenosarchaea group</taxon>
        <taxon>Halobacteria</taxon>
        <taxon>Halobacteriales</taxon>
        <taxon>Haloferacaceae</taxon>
        <taxon>Halorubrum</taxon>
    </lineage>
</organism>
<dbReference type="SUPFAM" id="SSF53756">
    <property type="entry name" value="UDP-Glycosyltransferase/glycogen phosphorylase"/>
    <property type="match status" value="1"/>
</dbReference>
<protein>
    <recommendedName>
        <fullName evidence="1">Glycosyltransferase subfamily 4-like N-terminal domain-containing protein</fullName>
    </recommendedName>
</protein>
<dbReference type="Pfam" id="PF13692">
    <property type="entry name" value="Glyco_trans_1_4"/>
    <property type="match status" value="1"/>
</dbReference>
<dbReference type="Pfam" id="PF13439">
    <property type="entry name" value="Glyco_transf_4"/>
    <property type="match status" value="1"/>
</dbReference>
<feature type="domain" description="Glycosyltransferase subfamily 4-like N-terminal" evidence="1">
    <location>
        <begin position="57"/>
        <end position="186"/>
    </location>
</feature>
<proteinExistence type="predicted"/>
<evidence type="ECO:0000259" key="1">
    <source>
        <dbReference type="Pfam" id="PF13439"/>
    </source>
</evidence>
<evidence type="ECO:0000313" key="2">
    <source>
        <dbReference type="EMBL" id="OYR75652.1"/>
    </source>
</evidence>
<comment type="caution">
    <text evidence="2">The sequence shown here is derived from an EMBL/GenBank/DDBJ whole genome shotgun (WGS) entry which is preliminary data.</text>
</comment>
<dbReference type="Proteomes" id="UP000216925">
    <property type="component" value="Unassembled WGS sequence"/>
</dbReference>
<gene>
    <name evidence="2" type="ORF">DJ76_01730</name>
</gene>
<accession>A0A256K518</accession>
<reference evidence="2 3" key="1">
    <citation type="journal article" date="2014" name="Front. Microbiol.">
        <title>Population and genomic analysis of the genus Halorubrum.</title>
        <authorList>
            <person name="Fullmer M.S."/>
            <person name="Soucy S.M."/>
            <person name="Swithers K.S."/>
            <person name="Makkay A.M."/>
            <person name="Wheeler R."/>
            <person name="Ventosa A."/>
            <person name="Gogarten J.P."/>
            <person name="Papke R.T."/>
        </authorList>
    </citation>
    <scope>NUCLEOTIDE SEQUENCE [LARGE SCALE GENOMIC DNA]</scope>
    <source>
        <strain evidence="2 3">Ec15</strain>
    </source>
</reference>
<dbReference type="AlphaFoldDB" id="A0A256K518"/>
<dbReference type="InterPro" id="IPR028098">
    <property type="entry name" value="Glyco_trans_4-like_N"/>
</dbReference>
<name>A0A256K518_HALEZ</name>